<proteinExistence type="predicted"/>
<organism evidence="3 4">
    <name type="scientific">Elaphomyces granulatus</name>
    <dbReference type="NCBI Taxonomy" id="519963"/>
    <lineage>
        <taxon>Eukaryota</taxon>
        <taxon>Fungi</taxon>
        <taxon>Dikarya</taxon>
        <taxon>Ascomycota</taxon>
        <taxon>Pezizomycotina</taxon>
        <taxon>Eurotiomycetes</taxon>
        <taxon>Eurotiomycetidae</taxon>
        <taxon>Eurotiales</taxon>
        <taxon>Elaphomycetaceae</taxon>
        <taxon>Elaphomyces</taxon>
    </lineage>
</organism>
<evidence type="ECO:0000313" key="3">
    <source>
        <dbReference type="EMBL" id="OXV10646.1"/>
    </source>
</evidence>
<dbReference type="Gene3D" id="1.10.8.10">
    <property type="entry name" value="DNA helicase RuvA subunit, C-terminal domain"/>
    <property type="match status" value="1"/>
</dbReference>
<evidence type="ECO:0000256" key="1">
    <source>
        <dbReference type="SAM" id="MobiDB-lite"/>
    </source>
</evidence>
<dbReference type="SMART" id="SM00546">
    <property type="entry name" value="CUE"/>
    <property type="match status" value="1"/>
</dbReference>
<feature type="compositionally biased region" description="Pro residues" evidence="1">
    <location>
        <begin position="113"/>
        <end position="124"/>
    </location>
</feature>
<feature type="region of interest" description="Disordered" evidence="1">
    <location>
        <begin position="105"/>
        <end position="183"/>
    </location>
</feature>
<feature type="compositionally biased region" description="Basic and acidic residues" evidence="1">
    <location>
        <begin position="240"/>
        <end position="256"/>
    </location>
</feature>
<dbReference type="PANTHER" id="PTHR16461">
    <property type="entry name" value="TOLL-INTERACTING PROTEIN"/>
    <property type="match status" value="1"/>
</dbReference>
<dbReference type="PANTHER" id="PTHR16461:SF5">
    <property type="entry name" value="TOLL-INTERACTING PROTEIN"/>
    <property type="match status" value="1"/>
</dbReference>
<dbReference type="EMBL" id="NPHW01002837">
    <property type="protein sequence ID" value="OXV10646.1"/>
    <property type="molecule type" value="Genomic_DNA"/>
</dbReference>
<feature type="compositionally biased region" description="Pro residues" evidence="1">
    <location>
        <begin position="52"/>
        <end position="61"/>
    </location>
</feature>
<dbReference type="FunFam" id="1.10.8.10:FF:000064">
    <property type="entry name" value="Similar to CUE domain-containing protein"/>
    <property type="match status" value="1"/>
</dbReference>
<dbReference type="CDD" id="cd14372">
    <property type="entry name" value="CUE_Cue5p_like"/>
    <property type="match status" value="1"/>
</dbReference>
<gene>
    <name evidence="3" type="ORF">Egran_01598</name>
</gene>
<feature type="compositionally biased region" description="Polar residues" evidence="1">
    <location>
        <begin position="383"/>
        <end position="393"/>
    </location>
</feature>
<feature type="compositionally biased region" description="Polar residues" evidence="1">
    <location>
        <begin position="153"/>
        <end position="170"/>
    </location>
</feature>
<feature type="compositionally biased region" description="Basic and acidic residues" evidence="1">
    <location>
        <begin position="396"/>
        <end position="405"/>
    </location>
</feature>
<evidence type="ECO:0000313" key="4">
    <source>
        <dbReference type="Proteomes" id="UP000243515"/>
    </source>
</evidence>
<dbReference type="PROSITE" id="PS51140">
    <property type="entry name" value="CUE"/>
    <property type="match status" value="1"/>
</dbReference>
<dbReference type="Proteomes" id="UP000243515">
    <property type="component" value="Unassembled WGS sequence"/>
</dbReference>
<feature type="region of interest" description="Disordered" evidence="1">
    <location>
        <begin position="210"/>
        <end position="405"/>
    </location>
</feature>
<protein>
    <recommendedName>
        <fullName evidence="2">CUE domain-containing protein</fullName>
    </recommendedName>
</protein>
<dbReference type="AlphaFoldDB" id="A0A232M2R8"/>
<feature type="region of interest" description="Disordered" evidence="1">
    <location>
        <begin position="1"/>
        <end position="75"/>
    </location>
</feature>
<sequence length="405" mass="44320">STPSKASAGGNSSNPESPTTARPLDFDDEPQETGVTSLPALSASTQPITGAVPPPKPPRPLSPQQQAENTLREAFPTIDVSVVKAVLVASSYNVERAFHALLGMTDPSAQEELPPPKPPRPTYPPTSTTRRQLEEDEIYARQLAEHYGDGANHGSTGRSTGQARQPQNNFDADREHSFFDDDLPVIRENIRKGFLETQSKVNTWVQNFKKKLDGEDEEPRPAEGYTHGYAESQTYNRPRRSADLSRRSGDRERYDADPQLLGDDFSALELRDSEAPPPRPSRPTTNPNLFRTSSPSPDRRKVSFQGGPPEEIDGFYDVTEPIKRTSSAGNKFSKWQPLSSVDPSPIVDNDPFSLGDSEDERDAKSKDANSDEADRIKKATGDGITTESGSGSMDGNKPKDNTTGK</sequence>
<dbReference type="GO" id="GO:0043130">
    <property type="term" value="F:ubiquitin binding"/>
    <property type="evidence" value="ECO:0007669"/>
    <property type="project" value="InterPro"/>
</dbReference>
<keyword evidence="4" id="KW-1185">Reference proteome</keyword>
<dbReference type="InterPro" id="IPR009060">
    <property type="entry name" value="UBA-like_sf"/>
</dbReference>
<feature type="non-terminal residue" evidence="3">
    <location>
        <position position="1"/>
    </location>
</feature>
<dbReference type="GO" id="GO:0006511">
    <property type="term" value="P:ubiquitin-dependent protein catabolic process"/>
    <property type="evidence" value="ECO:0007669"/>
    <property type="project" value="TreeGrafter"/>
</dbReference>
<feature type="compositionally biased region" description="Basic and acidic residues" evidence="1">
    <location>
        <begin position="171"/>
        <end position="183"/>
    </location>
</feature>
<feature type="compositionally biased region" description="Basic and acidic residues" evidence="1">
    <location>
        <begin position="361"/>
        <end position="380"/>
    </location>
</feature>
<dbReference type="GO" id="GO:0031624">
    <property type="term" value="F:ubiquitin conjugating enzyme binding"/>
    <property type="evidence" value="ECO:0007669"/>
    <property type="project" value="TreeGrafter"/>
</dbReference>
<dbReference type="InterPro" id="IPR041807">
    <property type="entry name" value="Cue5/Don1_CUE"/>
</dbReference>
<dbReference type="Pfam" id="PF02845">
    <property type="entry name" value="CUE"/>
    <property type="match status" value="1"/>
</dbReference>
<accession>A0A232M2R8</accession>
<name>A0A232M2R8_9EURO</name>
<dbReference type="GO" id="GO:0005737">
    <property type="term" value="C:cytoplasm"/>
    <property type="evidence" value="ECO:0007669"/>
    <property type="project" value="TreeGrafter"/>
</dbReference>
<dbReference type="InterPro" id="IPR003892">
    <property type="entry name" value="CUE"/>
</dbReference>
<feature type="domain" description="CUE" evidence="2">
    <location>
        <begin position="62"/>
        <end position="106"/>
    </location>
</feature>
<reference evidence="3 4" key="1">
    <citation type="journal article" date="2015" name="Environ. Microbiol.">
        <title>Metagenome sequence of Elaphomyces granulatus from sporocarp tissue reveals Ascomycota ectomycorrhizal fingerprints of genome expansion and a Proteobacteria-rich microbiome.</title>
        <authorList>
            <person name="Quandt C.A."/>
            <person name="Kohler A."/>
            <person name="Hesse C.N."/>
            <person name="Sharpton T.J."/>
            <person name="Martin F."/>
            <person name="Spatafora J.W."/>
        </authorList>
    </citation>
    <scope>NUCLEOTIDE SEQUENCE [LARGE SCALE GENOMIC DNA]</scope>
    <source>
        <strain evidence="3 4">OSC145934</strain>
    </source>
</reference>
<evidence type="ECO:0000259" key="2">
    <source>
        <dbReference type="PROSITE" id="PS51140"/>
    </source>
</evidence>
<feature type="compositionally biased region" description="Polar residues" evidence="1">
    <location>
        <begin position="1"/>
        <end position="20"/>
    </location>
</feature>
<comment type="caution">
    <text evidence="3">The sequence shown here is derived from an EMBL/GenBank/DDBJ whole genome shotgun (WGS) entry which is preliminary data.</text>
</comment>
<dbReference type="OrthoDB" id="9942608at2759"/>
<dbReference type="SUPFAM" id="SSF46934">
    <property type="entry name" value="UBA-like"/>
    <property type="match status" value="1"/>
</dbReference>